<evidence type="ECO:0000256" key="1">
    <source>
        <dbReference type="SAM" id="Phobius"/>
    </source>
</evidence>
<dbReference type="RefSeq" id="WP_115169321.1">
    <property type="nucleotide sequence ID" value="NZ_UGYW01000002.1"/>
</dbReference>
<dbReference type="AlphaFoldDB" id="A0A380BJB3"/>
<keyword evidence="1" id="KW-0472">Membrane</keyword>
<dbReference type="Proteomes" id="UP000254893">
    <property type="component" value="Unassembled WGS sequence"/>
</dbReference>
<name>A0A380BJB3_SPHSI</name>
<accession>A0A380BJB3</accession>
<organism evidence="2 3">
    <name type="scientific">Sphingobacterium spiritivorum</name>
    <name type="common">Flavobacterium spiritivorum</name>
    <dbReference type="NCBI Taxonomy" id="258"/>
    <lineage>
        <taxon>Bacteria</taxon>
        <taxon>Pseudomonadati</taxon>
        <taxon>Bacteroidota</taxon>
        <taxon>Sphingobacteriia</taxon>
        <taxon>Sphingobacteriales</taxon>
        <taxon>Sphingobacteriaceae</taxon>
        <taxon>Sphingobacterium</taxon>
    </lineage>
</organism>
<protein>
    <submittedName>
        <fullName evidence="2">Uncharacterized protein</fullName>
    </submittedName>
</protein>
<sequence length="179" mass="20248">MWNKLSYHKKNKLLYTAAAVAFVICWIFAFSKTWDAYSLNNRLEQQLGTGTDNSKGSKNMIVKSRVLDSLVSRYRKDSVQWNDNFIMNASKGMTDPGISLSYNNASSGKRSNDTDTIALRKTIVVSGTYKGLVQQIQALEALPELGLLSRVTLKTKDSRYDQDANTVQTELEFRVVKEY</sequence>
<keyword evidence="1" id="KW-0812">Transmembrane</keyword>
<proteinExistence type="predicted"/>
<dbReference type="EMBL" id="UGYW01000002">
    <property type="protein sequence ID" value="SUJ02306.1"/>
    <property type="molecule type" value="Genomic_DNA"/>
</dbReference>
<keyword evidence="1" id="KW-1133">Transmembrane helix</keyword>
<feature type="transmembrane region" description="Helical" evidence="1">
    <location>
        <begin position="12"/>
        <end position="31"/>
    </location>
</feature>
<reference evidence="2 3" key="1">
    <citation type="submission" date="2018-06" db="EMBL/GenBank/DDBJ databases">
        <authorList>
            <consortium name="Pathogen Informatics"/>
            <person name="Doyle S."/>
        </authorList>
    </citation>
    <scope>NUCLEOTIDE SEQUENCE [LARGE SCALE GENOMIC DNA]</scope>
    <source>
        <strain evidence="2 3">NCTC11388</strain>
    </source>
</reference>
<evidence type="ECO:0000313" key="3">
    <source>
        <dbReference type="Proteomes" id="UP000254893"/>
    </source>
</evidence>
<gene>
    <name evidence="2" type="ORF">NCTC11388_00967</name>
</gene>
<evidence type="ECO:0000313" key="2">
    <source>
        <dbReference type="EMBL" id="SUJ02306.1"/>
    </source>
</evidence>